<dbReference type="InterPro" id="IPR036390">
    <property type="entry name" value="WH_DNA-bd_sf"/>
</dbReference>
<dbReference type="Pfam" id="PF00392">
    <property type="entry name" value="GntR"/>
    <property type="match status" value="1"/>
</dbReference>
<dbReference type="Gene3D" id="1.20.120.530">
    <property type="entry name" value="GntR ligand-binding domain-like"/>
    <property type="match status" value="1"/>
</dbReference>
<keyword evidence="6" id="KW-1185">Reference proteome</keyword>
<dbReference type="Gene3D" id="1.10.10.10">
    <property type="entry name" value="Winged helix-like DNA-binding domain superfamily/Winged helix DNA-binding domain"/>
    <property type="match status" value="1"/>
</dbReference>
<dbReference type="InterPro" id="IPR011711">
    <property type="entry name" value="GntR_C"/>
</dbReference>
<dbReference type="PRINTS" id="PR00035">
    <property type="entry name" value="HTHGNTR"/>
</dbReference>
<dbReference type="SMART" id="SM00895">
    <property type="entry name" value="FCD"/>
    <property type="match status" value="1"/>
</dbReference>
<name>A0ABT5T8F5_9RHOB</name>
<gene>
    <name evidence="5" type="ORF">PUT78_07730</name>
</gene>
<keyword evidence="2" id="KW-0238">DNA-binding</keyword>
<dbReference type="Proteomes" id="UP001431784">
    <property type="component" value="Unassembled WGS sequence"/>
</dbReference>
<dbReference type="RefSeq" id="WP_274351675.1">
    <property type="nucleotide sequence ID" value="NZ_JAQZSM010000005.1"/>
</dbReference>
<reference evidence="5" key="1">
    <citation type="submission" date="2023-02" db="EMBL/GenBank/DDBJ databases">
        <title>Description of Roseinatronobacter alkalisoli sp. nov., an alkaliphilic bacerium isolated from soda soil.</title>
        <authorList>
            <person name="Wei W."/>
        </authorList>
    </citation>
    <scope>NUCLEOTIDE SEQUENCE</scope>
    <source>
        <strain evidence="5">HJB301</strain>
    </source>
</reference>
<evidence type="ECO:0000313" key="5">
    <source>
        <dbReference type="EMBL" id="MDD7970985.1"/>
    </source>
</evidence>
<dbReference type="InterPro" id="IPR008920">
    <property type="entry name" value="TF_FadR/GntR_C"/>
</dbReference>
<organism evidence="5 6">
    <name type="scientific">Roseinatronobacter alkalisoli</name>
    <dbReference type="NCBI Taxonomy" id="3028235"/>
    <lineage>
        <taxon>Bacteria</taxon>
        <taxon>Pseudomonadati</taxon>
        <taxon>Pseudomonadota</taxon>
        <taxon>Alphaproteobacteria</taxon>
        <taxon>Rhodobacterales</taxon>
        <taxon>Paracoccaceae</taxon>
        <taxon>Roseinatronobacter</taxon>
    </lineage>
</organism>
<evidence type="ECO:0000256" key="3">
    <source>
        <dbReference type="ARBA" id="ARBA00023163"/>
    </source>
</evidence>
<dbReference type="CDD" id="cd07377">
    <property type="entry name" value="WHTH_GntR"/>
    <property type="match status" value="1"/>
</dbReference>
<dbReference type="InterPro" id="IPR000524">
    <property type="entry name" value="Tscrpt_reg_HTH_GntR"/>
</dbReference>
<comment type="caution">
    <text evidence="5">The sequence shown here is derived from an EMBL/GenBank/DDBJ whole genome shotgun (WGS) entry which is preliminary data.</text>
</comment>
<evidence type="ECO:0000313" key="6">
    <source>
        <dbReference type="Proteomes" id="UP001431784"/>
    </source>
</evidence>
<dbReference type="SUPFAM" id="SSF46785">
    <property type="entry name" value="Winged helix' DNA-binding domain"/>
    <property type="match status" value="1"/>
</dbReference>
<keyword evidence="3" id="KW-0804">Transcription</keyword>
<dbReference type="PANTHER" id="PTHR43537">
    <property type="entry name" value="TRANSCRIPTIONAL REGULATOR, GNTR FAMILY"/>
    <property type="match status" value="1"/>
</dbReference>
<dbReference type="SMART" id="SM00345">
    <property type="entry name" value="HTH_GNTR"/>
    <property type="match status" value="1"/>
</dbReference>
<dbReference type="Pfam" id="PF07729">
    <property type="entry name" value="FCD"/>
    <property type="match status" value="1"/>
</dbReference>
<dbReference type="PANTHER" id="PTHR43537:SF5">
    <property type="entry name" value="UXU OPERON TRANSCRIPTIONAL REGULATOR"/>
    <property type="match status" value="1"/>
</dbReference>
<protein>
    <submittedName>
        <fullName evidence="5">FadR/GntR family transcriptional regulator</fullName>
    </submittedName>
</protein>
<accession>A0ABT5T8F5</accession>
<evidence type="ECO:0000259" key="4">
    <source>
        <dbReference type="PROSITE" id="PS50949"/>
    </source>
</evidence>
<evidence type="ECO:0000256" key="2">
    <source>
        <dbReference type="ARBA" id="ARBA00023125"/>
    </source>
</evidence>
<feature type="domain" description="HTH gntR-type" evidence="4">
    <location>
        <begin position="11"/>
        <end position="79"/>
    </location>
</feature>
<dbReference type="InterPro" id="IPR036388">
    <property type="entry name" value="WH-like_DNA-bd_sf"/>
</dbReference>
<dbReference type="PROSITE" id="PS50949">
    <property type="entry name" value="HTH_GNTR"/>
    <property type="match status" value="1"/>
</dbReference>
<evidence type="ECO:0000256" key="1">
    <source>
        <dbReference type="ARBA" id="ARBA00023015"/>
    </source>
</evidence>
<sequence>MTPPEMLAPNRTRAARIANDLRLSILNGTFKPGARLPSESALTQQYSVSRTVVREAFAELRSEALVETRKGAGAFACDPAQSTQRPFSDLDVARLSSVIELFELRAAFEIRAAALAAQRRSGTEIDAMMRHNDQLATALAQGQSTREADFSFHLAIATASQNRRFPEFLILIRPGLTPRAELVTGTGPHRPYRPNPNIVSEHALILDAIIANDPDAAEVAMKAHLDGSLDRYRAIMRAL</sequence>
<dbReference type="SUPFAM" id="SSF48008">
    <property type="entry name" value="GntR ligand-binding domain-like"/>
    <property type="match status" value="1"/>
</dbReference>
<dbReference type="EMBL" id="JAQZSM010000005">
    <property type="protein sequence ID" value="MDD7970985.1"/>
    <property type="molecule type" value="Genomic_DNA"/>
</dbReference>
<keyword evidence="1" id="KW-0805">Transcription regulation</keyword>
<proteinExistence type="predicted"/>